<organism evidence="1">
    <name type="scientific">Solanum chacoense</name>
    <name type="common">Chaco potato</name>
    <dbReference type="NCBI Taxonomy" id="4108"/>
    <lineage>
        <taxon>Eukaryota</taxon>
        <taxon>Viridiplantae</taxon>
        <taxon>Streptophyta</taxon>
        <taxon>Embryophyta</taxon>
        <taxon>Tracheophyta</taxon>
        <taxon>Spermatophyta</taxon>
        <taxon>Magnoliopsida</taxon>
        <taxon>eudicotyledons</taxon>
        <taxon>Gunneridae</taxon>
        <taxon>Pentapetalae</taxon>
        <taxon>asterids</taxon>
        <taxon>lamiids</taxon>
        <taxon>Solanales</taxon>
        <taxon>Solanaceae</taxon>
        <taxon>Solanoideae</taxon>
        <taxon>Solaneae</taxon>
        <taxon>Solanum</taxon>
    </lineage>
</organism>
<accession>A0A0V0GKN8</accession>
<sequence>MIYCYTTKNSQTPYKSYYRNMLPKETNKMANLKEHIGDFKPMFIKITLLHLYYQYSILIHK</sequence>
<evidence type="ECO:0000313" key="1">
    <source>
        <dbReference type="EMBL" id="JAP08802.1"/>
    </source>
</evidence>
<name>A0A0V0GKN8_SOLCH</name>
<proteinExistence type="predicted"/>
<reference evidence="1" key="1">
    <citation type="submission" date="2015-12" db="EMBL/GenBank/DDBJ databases">
        <title>Gene expression during late stages of embryo sac development: a critical building block for successful pollen-pistil interactions.</title>
        <authorList>
            <person name="Liu Y."/>
            <person name="Joly V."/>
            <person name="Sabar M."/>
            <person name="Matton D.P."/>
        </authorList>
    </citation>
    <scope>NUCLEOTIDE SEQUENCE</scope>
</reference>
<protein>
    <submittedName>
        <fullName evidence="1">Putative ovule protein</fullName>
    </submittedName>
</protein>
<dbReference type="EMBL" id="GEDG01036246">
    <property type="protein sequence ID" value="JAP08802.1"/>
    <property type="molecule type" value="Transcribed_RNA"/>
</dbReference>
<dbReference type="AlphaFoldDB" id="A0A0V0GKN8"/>